<sequence>MGGEINFGGKRNPNDQLDVLLSRGNHTWWRIKVGGWIWSTQMFYRFEWLVLACGVLGIQRIKFSACPGDACIFPVDGAEFLTGAKFDVRVEMHNDRGGAPDKNFKVSVARVGANGKEELAASLASFFECKAAEPTLEEWTFGYTRDSVDKFKALDGDLSRVVPVNVASKIWRNLSFKKPGHYIATVTYNNAVEHKVEWIVRPASCKRLARNAILFISDGTTINMITAARVMAKKQRFGKYFDKFEMDKTDYVGLIHTHSLDSMMTDSANSASAYHTGHKTAVNALGVYPDSSPNNFDDPKQELLAELARRRSAERGGKMAIGIVTTAEVQDATPAAVFSHTRRRETKAEILDQLIYGASNETAPVIADVFLGGGGAYFHNKTGGRSFKKQDYYTKFQKEFGYDAIFTGKQLREYSGDGPLLGIFHQDNMNVYVDRQMNPQNLKGNRASPLGDSKDAVDQPTLVDMTKVALDLLKKRGGDAGFFAMIEAASPDKQMHAMDYHRSLVEIIELDMAIKAAVDWARKNDPETLIVITADHGHGFDVYGSVDTKVFNQAPDSPNNLYKRQAIGVYENAGWPDYEDKDGDGFPDSLNVRTVLAAATNNHPDILENFQMNLTHPRNPTSDVHDTNHKYSVYGPNPDQHQGGIFFGGNLPVDSNMAVHSMTDVGVFASGPGSHMFGTVMDSTEVFFNFALALGLGEVDPSQCQNVAPRPKHY</sequence>
<dbReference type="EMBL" id="QTSX02003641">
    <property type="protein sequence ID" value="KAJ9069302.1"/>
    <property type="molecule type" value="Genomic_DNA"/>
</dbReference>
<gene>
    <name evidence="1" type="ORF">DSO57_1019865</name>
</gene>
<accession>A0ACC2T4Q7</accession>
<organism evidence="1 2">
    <name type="scientific">Entomophthora muscae</name>
    <dbReference type="NCBI Taxonomy" id="34485"/>
    <lineage>
        <taxon>Eukaryota</taxon>
        <taxon>Fungi</taxon>
        <taxon>Fungi incertae sedis</taxon>
        <taxon>Zoopagomycota</taxon>
        <taxon>Entomophthoromycotina</taxon>
        <taxon>Entomophthoromycetes</taxon>
        <taxon>Entomophthorales</taxon>
        <taxon>Entomophthoraceae</taxon>
        <taxon>Entomophthora</taxon>
    </lineage>
</organism>
<proteinExistence type="predicted"/>
<evidence type="ECO:0000313" key="1">
    <source>
        <dbReference type="EMBL" id="KAJ9069302.1"/>
    </source>
</evidence>
<reference evidence="1" key="1">
    <citation type="submission" date="2022-04" db="EMBL/GenBank/DDBJ databases">
        <title>Genome of the entomopathogenic fungus Entomophthora muscae.</title>
        <authorList>
            <person name="Elya C."/>
            <person name="Lovett B.R."/>
            <person name="Lee E."/>
            <person name="Macias A.M."/>
            <person name="Hajek A.E."/>
            <person name="De Bivort B.L."/>
            <person name="Kasson M.T."/>
            <person name="De Fine Licht H.H."/>
            <person name="Stajich J.E."/>
        </authorList>
    </citation>
    <scope>NUCLEOTIDE SEQUENCE</scope>
    <source>
        <strain evidence="1">Berkeley</strain>
    </source>
</reference>
<evidence type="ECO:0000313" key="2">
    <source>
        <dbReference type="Proteomes" id="UP001165960"/>
    </source>
</evidence>
<comment type="caution">
    <text evidence="1">The sequence shown here is derived from an EMBL/GenBank/DDBJ whole genome shotgun (WGS) entry which is preliminary data.</text>
</comment>
<name>A0ACC2T4Q7_9FUNG</name>
<protein>
    <submittedName>
        <fullName evidence="1">Uncharacterized protein</fullName>
    </submittedName>
</protein>
<dbReference type="Proteomes" id="UP001165960">
    <property type="component" value="Unassembled WGS sequence"/>
</dbReference>
<keyword evidence="2" id="KW-1185">Reference proteome</keyword>